<evidence type="ECO:0000313" key="2">
    <source>
        <dbReference type="EMBL" id="TVZ72803.1"/>
    </source>
</evidence>
<evidence type="ECO:0000313" key="3">
    <source>
        <dbReference type="Proteomes" id="UP000319824"/>
    </source>
</evidence>
<sequence>MNSKQIKHFKASHRRMRTVHKENFQFTVDEWLAFWDANPLMPVRAARPGDVIVTRKDATLPWSITNIVTKRNTALPKPSTRVRTPAGPRPEPYANSRTLTVKEWISEVRR</sequence>
<gene>
    <name evidence="2" type="ORF">BCL32_0990</name>
</gene>
<dbReference type="RefSeq" id="WP_022717940.1">
    <property type="nucleotide sequence ID" value="NZ_ATTQ01000019.1"/>
</dbReference>
<feature type="region of interest" description="Disordered" evidence="1">
    <location>
        <begin position="76"/>
        <end position="95"/>
    </location>
</feature>
<dbReference type="EMBL" id="VISO01000002">
    <property type="protein sequence ID" value="TVZ72803.1"/>
    <property type="molecule type" value="Genomic_DNA"/>
</dbReference>
<comment type="caution">
    <text evidence="2">The sequence shown here is derived from an EMBL/GenBank/DDBJ whole genome shotgun (WGS) entry which is preliminary data.</text>
</comment>
<dbReference type="AlphaFoldDB" id="A0A559TDX7"/>
<dbReference type="Proteomes" id="UP000319824">
    <property type="component" value="Unassembled WGS sequence"/>
</dbReference>
<organism evidence="2 3">
    <name type="scientific">Rhizobium mongolense USDA 1844</name>
    <dbReference type="NCBI Taxonomy" id="1079460"/>
    <lineage>
        <taxon>Bacteria</taxon>
        <taxon>Pseudomonadati</taxon>
        <taxon>Pseudomonadota</taxon>
        <taxon>Alphaproteobacteria</taxon>
        <taxon>Hyphomicrobiales</taxon>
        <taxon>Rhizobiaceae</taxon>
        <taxon>Rhizobium/Agrobacterium group</taxon>
        <taxon>Rhizobium</taxon>
    </lineage>
</organism>
<accession>A0A559TDX7</accession>
<reference evidence="2 3" key="1">
    <citation type="submission" date="2019-06" db="EMBL/GenBank/DDBJ databases">
        <title>Pac Bio to generate improved reference genome sequences for organisms with transposon mutant libraries (support for FEBA project).</title>
        <authorList>
            <person name="Blow M."/>
        </authorList>
    </citation>
    <scope>NUCLEOTIDE SEQUENCE [LARGE SCALE GENOMIC DNA]</scope>
    <source>
        <strain evidence="2 3">USDA 1844</strain>
    </source>
</reference>
<name>A0A559TDX7_9HYPH</name>
<evidence type="ECO:0000256" key="1">
    <source>
        <dbReference type="SAM" id="MobiDB-lite"/>
    </source>
</evidence>
<protein>
    <submittedName>
        <fullName evidence="2">Uncharacterized protein</fullName>
    </submittedName>
</protein>
<proteinExistence type="predicted"/>